<evidence type="ECO:0000313" key="1">
    <source>
        <dbReference type="EMBL" id="SJZ56011.1"/>
    </source>
</evidence>
<dbReference type="InterPro" id="IPR036249">
    <property type="entry name" value="Thioredoxin-like_sf"/>
</dbReference>
<dbReference type="CDD" id="cd02980">
    <property type="entry name" value="TRX_Fd_family"/>
    <property type="match status" value="1"/>
</dbReference>
<dbReference type="Gene3D" id="3.40.30.10">
    <property type="entry name" value="Glutaredoxin"/>
    <property type="match status" value="1"/>
</dbReference>
<accession>A0A1T4LMX0</accession>
<evidence type="ECO:0000313" key="2">
    <source>
        <dbReference type="Proteomes" id="UP000243297"/>
    </source>
</evidence>
<name>A0A1T4LMX0_9FIRM</name>
<organism evidence="1 2">
    <name type="scientific">Anaerorhabdus furcosa</name>
    <dbReference type="NCBI Taxonomy" id="118967"/>
    <lineage>
        <taxon>Bacteria</taxon>
        <taxon>Bacillati</taxon>
        <taxon>Bacillota</taxon>
        <taxon>Erysipelotrichia</taxon>
        <taxon>Erysipelotrichales</taxon>
        <taxon>Erysipelotrichaceae</taxon>
        <taxon>Anaerorhabdus</taxon>
    </lineage>
</organism>
<protein>
    <recommendedName>
        <fullName evidence="3">Thioredoxin-like [2Fe-2S] ferredoxin</fullName>
    </recommendedName>
</protein>
<gene>
    <name evidence="1" type="ORF">SAMN02745191_0972</name>
</gene>
<dbReference type="SUPFAM" id="SSF52833">
    <property type="entry name" value="Thioredoxin-like"/>
    <property type="match status" value="1"/>
</dbReference>
<dbReference type="STRING" id="118967.SAMN02745191_0972"/>
<dbReference type="OrthoDB" id="9807975at2"/>
<dbReference type="Proteomes" id="UP000243297">
    <property type="component" value="Unassembled WGS sequence"/>
</dbReference>
<proteinExistence type="predicted"/>
<evidence type="ECO:0008006" key="3">
    <source>
        <dbReference type="Google" id="ProtNLM"/>
    </source>
</evidence>
<keyword evidence="2" id="KW-1185">Reference proteome</keyword>
<dbReference type="EMBL" id="FUWY01000002">
    <property type="protein sequence ID" value="SJZ56011.1"/>
    <property type="molecule type" value="Genomic_DNA"/>
</dbReference>
<dbReference type="AlphaFoldDB" id="A0A1T4LMX0"/>
<sequence length="84" mass="9147">MITIEICIGSACYVKGSNQAVTILQTLLKDKQWEDKVEIKGSFCMQSCQGGHGLGIKINGRQMLGVGLHNIQEVVEEEVLALLS</sequence>
<dbReference type="RefSeq" id="WP_078711396.1">
    <property type="nucleotide sequence ID" value="NZ_FUWY01000002.1"/>
</dbReference>
<reference evidence="2" key="1">
    <citation type="submission" date="2017-02" db="EMBL/GenBank/DDBJ databases">
        <authorList>
            <person name="Varghese N."/>
            <person name="Submissions S."/>
        </authorList>
    </citation>
    <scope>NUCLEOTIDE SEQUENCE [LARGE SCALE GENOMIC DNA]</scope>
    <source>
        <strain evidence="2">ATCC 25662</strain>
    </source>
</reference>